<dbReference type="Gene3D" id="2.130.10.10">
    <property type="entry name" value="YVTN repeat-like/Quinoprotein amine dehydrogenase"/>
    <property type="match status" value="2"/>
</dbReference>
<dbReference type="SUPFAM" id="SSF50978">
    <property type="entry name" value="WD40 repeat-like"/>
    <property type="match status" value="1"/>
</dbReference>
<feature type="domain" description="KAP NTPase" evidence="6">
    <location>
        <begin position="321"/>
        <end position="774"/>
    </location>
</feature>
<keyword evidence="8" id="KW-1185">Reference proteome</keyword>
<evidence type="ECO:0000256" key="3">
    <source>
        <dbReference type="PROSITE-ProRule" id="PRU00221"/>
    </source>
</evidence>
<feature type="compositionally biased region" description="Low complexity" evidence="4">
    <location>
        <begin position="708"/>
        <end position="724"/>
    </location>
</feature>
<reference evidence="7" key="1">
    <citation type="submission" date="2020-10" db="EMBL/GenBank/DDBJ databases">
        <title>Sequencing the genomes of 1000 actinobacteria strains.</title>
        <authorList>
            <person name="Klenk H.-P."/>
        </authorList>
    </citation>
    <scope>NUCLEOTIDE SEQUENCE</scope>
    <source>
        <strain evidence="7">DSM 45354</strain>
    </source>
</reference>
<dbReference type="Proteomes" id="UP000638648">
    <property type="component" value="Unassembled WGS sequence"/>
</dbReference>
<dbReference type="PROSITE" id="PS50082">
    <property type="entry name" value="WD_REPEATS_2"/>
    <property type="match status" value="3"/>
</dbReference>
<accession>A0A927MS21</accession>
<feature type="repeat" description="WD" evidence="3">
    <location>
        <begin position="13"/>
        <end position="54"/>
    </location>
</feature>
<dbReference type="PANTHER" id="PTHR22674:SF6">
    <property type="entry name" value="NTPASE KAP FAMILY P-LOOP DOMAIN-CONTAINING PROTEIN 1"/>
    <property type="match status" value="1"/>
</dbReference>
<dbReference type="SUPFAM" id="SSF52540">
    <property type="entry name" value="P-loop containing nucleoside triphosphate hydrolases"/>
    <property type="match status" value="1"/>
</dbReference>
<keyword evidence="5" id="KW-0472">Membrane</keyword>
<dbReference type="InterPro" id="IPR019775">
    <property type="entry name" value="WD40_repeat_CS"/>
</dbReference>
<keyword evidence="2" id="KW-0677">Repeat</keyword>
<evidence type="ECO:0000256" key="5">
    <source>
        <dbReference type="SAM" id="Phobius"/>
    </source>
</evidence>
<dbReference type="Pfam" id="PF07693">
    <property type="entry name" value="KAP_NTPase"/>
    <property type="match status" value="1"/>
</dbReference>
<feature type="transmembrane region" description="Helical" evidence="5">
    <location>
        <begin position="463"/>
        <end position="482"/>
    </location>
</feature>
<dbReference type="InterPro" id="IPR011646">
    <property type="entry name" value="KAP_P-loop"/>
</dbReference>
<protein>
    <recommendedName>
        <fullName evidence="6">KAP NTPase domain-containing protein</fullName>
    </recommendedName>
</protein>
<dbReference type="InterPro" id="IPR015943">
    <property type="entry name" value="WD40/YVTN_repeat-like_dom_sf"/>
</dbReference>
<dbReference type="Pfam" id="PF00400">
    <property type="entry name" value="WD40"/>
    <property type="match status" value="4"/>
</dbReference>
<keyword evidence="5" id="KW-1133">Transmembrane helix</keyword>
<feature type="repeat" description="WD" evidence="3">
    <location>
        <begin position="210"/>
        <end position="242"/>
    </location>
</feature>
<feature type="transmembrane region" description="Helical" evidence="5">
    <location>
        <begin position="488"/>
        <end position="512"/>
    </location>
</feature>
<evidence type="ECO:0000259" key="6">
    <source>
        <dbReference type="Pfam" id="PF07693"/>
    </source>
</evidence>
<comment type="caution">
    <text evidence="7">The sequence shown here is derived from an EMBL/GenBank/DDBJ whole genome shotgun (WGS) entry which is preliminary data.</text>
</comment>
<gene>
    <name evidence="7" type="ORF">HEB94_000686</name>
</gene>
<keyword evidence="5" id="KW-0812">Transmembrane</keyword>
<keyword evidence="1 3" id="KW-0853">WD repeat</keyword>
<name>A0A927MS21_9ACTN</name>
<dbReference type="AlphaFoldDB" id="A0A927MS21"/>
<dbReference type="SMART" id="SM00320">
    <property type="entry name" value="WD40"/>
    <property type="match status" value="6"/>
</dbReference>
<dbReference type="InterPro" id="IPR052754">
    <property type="entry name" value="NTPase_KAP_P-loop"/>
</dbReference>
<feature type="region of interest" description="Disordered" evidence="4">
    <location>
        <begin position="700"/>
        <end position="742"/>
    </location>
</feature>
<dbReference type="CDD" id="cd00200">
    <property type="entry name" value="WD40"/>
    <property type="match status" value="1"/>
</dbReference>
<dbReference type="PANTHER" id="PTHR22674">
    <property type="entry name" value="NTPASE, KAP FAMILY P-LOOP DOMAIN-CONTAINING 1"/>
    <property type="match status" value="1"/>
</dbReference>
<evidence type="ECO:0000256" key="2">
    <source>
        <dbReference type="ARBA" id="ARBA00022737"/>
    </source>
</evidence>
<dbReference type="RefSeq" id="WP_192748556.1">
    <property type="nucleotide sequence ID" value="NZ_BAABJL010000241.1"/>
</dbReference>
<proteinExistence type="predicted"/>
<feature type="compositionally biased region" description="Polar residues" evidence="4">
    <location>
        <begin position="727"/>
        <end position="741"/>
    </location>
</feature>
<feature type="repeat" description="WD" evidence="3">
    <location>
        <begin position="252"/>
        <end position="293"/>
    </location>
</feature>
<dbReference type="EMBL" id="JADBEM010000001">
    <property type="protein sequence ID" value="MBE1603838.1"/>
    <property type="molecule type" value="Genomic_DNA"/>
</dbReference>
<dbReference type="PROSITE" id="PS00678">
    <property type="entry name" value="WD_REPEATS_1"/>
    <property type="match status" value="2"/>
</dbReference>
<dbReference type="PROSITE" id="PS50294">
    <property type="entry name" value="WD_REPEATS_REGION"/>
    <property type="match status" value="2"/>
</dbReference>
<dbReference type="InterPro" id="IPR027417">
    <property type="entry name" value="P-loop_NTPase"/>
</dbReference>
<evidence type="ECO:0000256" key="4">
    <source>
        <dbReference type="SAM" id="MobiDB-lite"/>
    </source>
</evidence>
<evidence type="ECO:0000313" key="7">
    <source>
        <dbReference type="EMBL" id="MBE1603838.1"/>
    </source>
</evidence>
<dbReference type="InterPro" id="IPR036322">
    <property type="entry name" value="WD40_repeat_dom_sf"/>
</dbReference>
<sequence length="896" mass="96769">MSTVTMARIPEPFVGHAGAVRAVAVLPGGGSIVTGGADAVLRVWELRTGRLLQVHSEAENEVLALAVSEDNRVVSCGQAMSVSWDLAAGTSLLTPLGTHLMAAAVLPHGEIVAIDLDQKILQPLSGRNWRSGHQNVNSVAVSANRQVVTGGSDPIVRITDWSGKELGRLPGRSAGSVATAVSNDGTRVAIGTSDSVRFWDRRQRSGVISLNGCDDAAITVAVTPDGGQVIAGGYNGGIWVWDPQRPDEPLQMDGHNSAVRSLAVTPDSRQLVSGAEDGAIGVWDLTTGARISPSRSPRPQAGLVSDQESAVDLLGFAEDVDSVATLIGDRATEPPLAIALLGRWGSGKSSFMRQLQNRVARLAEQGRRNPAHSVFATTVRQVRFNAWHYNDDHLWVGMVEHLFTGLGEPEPRDAYQVGAERTALRERLHDLEELADSNTSPTKRFRARLRLWLAALAPWRGRIAVAGTAFVLLGAVTGMAWWQWRSDVLALVSGVLAATAVFPILDRLLAAWRAVRSLAERRAAGLRQAVHDTRMRLARLDATRELTLVIEQGRAGGYDQYRGLLGRVYADLRQLSDSAEQAFAEWEQAGSAGPPPLERVVLYIDDLDRCSPRKVVDVLAAVHLLLALRLFIVVVAVDPQWLRHCLEQYHSELFGGTDGVTGVAPLDYLDKIFQVVFTLRPMGSEVDRFIEALVPTETVGPQPLASETGTASATADAPARSAETGSGPATTPQPDQLSGPQPAQLRLRASELRFIQRLHPLLLTPRAVKRFVNVYRLQRAAISEEELDGFIGSDDAGPYQAVLVLLAVLVAAPESCRTLAARLDVVDGAAGDAGFTTVVEELATSARTAETDQIWMRLLEILRAGDPVHDNLSTYRAWTGTIGRFSFETWDLTKPR</sequence>
<evidence type="ECO:0000256" key="1">
    <source>
        <dbReference type="ARBA" id="ARBA00022574"/>
    </source>
</evidence>
<organism evidence="7 8">
    <name type="scientific">Actinopolymorpha pittospori</name>
    <dbReference type="NCBI Taxonomy" id="648752"/>
    <lineage>
        <taxon>Bacteria</taxon>
        <taxon>Bacillati</taxon>
        <taxon>Actinomycetota</taxon>
        <taxon>Actinomycetes</taxon>
        <taxon>Propionibacteriales</taxon>
        <taxon>Actinopolymorphaceae</taxon>
        <taxon>Actinopolymorpha</taxon>
    </lineage>
</organism>
<dbReference type="InterPro" id="IPR001680">
    <property type="entry name" value="WD40_rpt"/>
</dbReference>
<evidence type="ECO:0000313" key="8">
    <source>
        <dbReference type="Proteomes" id="UP000638648"/>
    </source>
</evidence>